<evidence type="ECO:0000256" key="3">
    <source>
        <dbReference type="ARBA" id="ARBA00022679"/>
    </source>
</evidence>
<keyword evidence="3 4" id="KW-0808">Transferase</keyword>
<dbReference type="EC" id="2.3.1.41" evidence="2"/>
<dbReference type="InterPro" id="IPR014031">
    <property type="entry name" value="Ketoacyl_synth_C"/>
</dbReference>
<reference evidence="6" key="1">
    <citation type="submission" date="2021-01" db="EMBL/GenBank/DDBJ databases">
        <authorList>
            <person name="Corre E."/>
            <person name="Pelletier E."/>
            <person name="Niang G."/>
            <person name="Scheremetjew M."/>
            <person name="Finn R."/>
            <person name="Kale V."/>
            <person name="Holt S."/>
            <person name="Cochrane G."/>
            <person name="Meng A."/>
            <person name="Brown T."/>
            <person name="Cohen L."/>
        </authorList>
    </citation>
    <scope>NUCLEOTIDE SEQUENCE</scope>
    <source>
        <strain evidence="6">CCMP3278</strain>
    </source>
</reference>
<dbReference type="PANTHER" id="PTHR11712:SF336">
    <property type="entry name" value="3-OXOACYL-[ACYL-CARRIER-PROTEIN] SYNTHASE, MITOCHONDRIAL"/>
    <property type="match status" value="1"/>
</dbReference>
<dbReference type="InterPro" id="IPR000794">
    <property type="entry name" value="Beta-ketoacyl_synthase"/>
</dbReference>
<evidence type="ECO:0000256" key="4">
    <source>
        <dbReference type="RuleBase" id="RU003694"/>
    </source>
</evidence>
<dbReference type="Pfam" id="PF00109">
    <property type="entry name" value="ketoacyl-synt"/>
    <property type="match status" value="1"/>
</dbReference>
<dbReference type="InterPro" id="IPR016039">
    <property type="entry name" value="Thiolase-like"/>
</dbReference>
<proteinExistence type="inferred from homology"/>
<dbReference type="InterPro" id="IPR020841">
    <property type="entry name" value="PKS_Beta-ketoAc_synthase_dom"/>
</dbReference>
<dbReference type="GO" id="GO:0005739">
    <property type="term" value="C:mitochondrion"/>
    <property type="evidence" value="ECO:0007669"/>
    <property type="project" value="TreeGrafter"/>
</dbReference>
<dbReference type="AlphaFoldDB" id="A0A7S0ZH64"/>
<evidence type="ECO:0000313" key="6">
    <source>
        <dbReference type="EMBL" id="CAD8821594.1"/>
    </source>
</evidence>
<sequence>MIAGGSEAAITPEGLVGFTRLRALASSFNDPELASKASRPFDAKREGFVMGEGSGVMVLEEYRHAIGRGARVYAEIAGYGTSCDAHHVTAPREDGSGARRAMQNALRNGNVSDNAEIGYINAHATSTPLGDEAERRAIAVEFDRTNTLVSSTKGATGHLLGAAGAVEAVFTALAVHHQVVPPTVNTAELENDSGAFQLVCEMPKKAELQAALSNSFAFGGTNVSLLFRKWH</sequence>
<dbReference type="GO" id="GO:0004315">
    <property type="term" value="F:3-oxoacyl-[acyl-carrier-protein] synthase activity"/>
    <property type="evidence" value="ECO:0007669"/>
    <property type="project" value="UniProtKB-EC"/>
</dbReference>
<dbReference type="GO" id="GO:0006633">
    <property type="term" value="P:fatty acid biosynthetic process"/>
    <property type="evidence" value="ECO:0007669"/>
    <property type="project" value="TreeGrafter"/>
</dbReference>
<name>A0A7S0ZH64_9RHOD</name>
<feature type="domain" description="Ketosynthase family 3 (KS3)" evidence="5">
    <location>
        <begin position="1"/>
        <end position="229"/>
    </location>
</feature>
<dbReference type="InterPro" id="IPR014030">
    <property type="entry name" value="Ketoacyl_synth_N"/>
</dbReference>
<evidence type="ECO:0000259" key="5">
    <source>
        <dbReference type="PROSITE" id="PS52004"/>
    </source>
</evidence>
<gene>
    <name evidence="6" type="ORF">TOLI1172_LOCUS5989</name>
</gene>
<evidence type="ECO:0000256" key="2">
    <source>
        <dbReference type="ARBA" id="ARBA00013191"/>
    </source>
</evidence>
<protein>
    <recommendedName>
        <fullName evidence="2">beta-ketoacyl-[acyl-carrier-protein] synthase I</fullName>
        <ecNumber evidence="2">2.3.1.41</ecNumber>
    </recommendedName>
</protein>
<dbReference type="SUPFAM" id="SSF53901">
    <property type="entry name" value="Thiolase-like"/>
    <property type="match status" value="1"/>
</dbReference>
<dbReference type="PANTHER" id="PTHR11712">
    <property type="entry name" value="POLYKETIDE SYNTHASE-RELATED"/>
    <property type="match status" value="1"/>
</dbReference>
<organism evidence="6">
    <name type="scientific">Timspurckia oligopyrenoides</name>
    <dbReference type="NCBI Taxonomy" id="708627"/>
    <lineage>
        <taxon>Eukaryota</taxon>
        <taxon>Rhodophyta</taxon>
        <taxon>Bangiophyceae</taxon>
        <taxon>Porphyridiales</taxon>
        <taxon>Porphyridiaceae</taxon>
        <taxon>Timspurckia</taxon>
    </lineage>
</organism>
<evidence type="ECO:0000256" key="1">
    <source>
        <dbReference type="ARBA" id="ARBA00008467"/>
    </source>
</evidence>
<dbReference type="PROSITE" id="PS52004">
    <property type="entry name" value="KS3_2"/>
    <property type="match status" value="1"/>
</dbReference>
<accession>A0A7S0ZH64</accession>
<dbReference type="SMART" id="SM00825">
    <property type="entry name" value="PKS_KS"/>
    <property type="match status" value="1"/>
</dbReference>
<dbReference type="Pfam" id="PF02801">
    <property type="entry name" value="Ketoacyl-synt_C"/>
    <property type="match status" value="1"/>
</dbReference>
<dbReference type="EMBL" id="HBFP01008378">
    <property type="protein sequence ID" value="CAD8821594.1"/>
    <property type="molecule type" value="Transcribed_RNA"/>
</dbReference>
<comment type="similarity">
    <text evidence="1 4">Belongs to the thiolase-like superfamily. Beta-ketoacyl-ACP synthases family.</text>
</comment>
<dbReference type="CDD" id="cd00834">
    <property type="entry name" value="KAS_I_II"/>
    <property type="match status" value="1"/>
</dbReference>
<dbReference type="Gene3D" id="3.40.47.10">
    <property type="match status" value="1"/>
</dbReference>